<keyword evidence="2" id="KW-1185">Reference proteome</keyword>
<dbReference type="EMBL" id="BGPR01010985">
    <property type="protein sequence ID" value="GBN49020.1"/>
    <property type="molecule type" value="Genomic_DNA"/>
</dbReference>
<evidence type="ECO:0000313" key="1">
    <source>
        <dbReference type="EMBL" id="GBN49020.1"/>
    </source>
</evidence>
<sequence>MSQTVLFLRLALENSSKSVNNVATPTFQIVAVPEKLELLQHENKMQLNKTEGTLPMCEDYRRVYQRNKRLELLDDSTPERGDRQRIR</sequence>
<dbReference type="Proteomes" id="UP000499080">
    <property type="component" value="Unassembled WGS sequence"/>
</dbReference>
<organism evidence="1 2">
    <name type="scientific">Araneus ventricosus</name>
    <name type="common">Orbweaver spider</name>
    <name type="synonym">Epeira ventricosa</name>
    <dbReference type="NCBI Taxonomy" id="182803"/>
    <lineage>
        <taxon>Eukaryota</taxon>
        <taxon>Metazoa</taxon>
        <taxon>Ecdysozoa</taxon>
        <taxon>Arthropoda</taxon>
        <taxon>Chelicerata</taxon>
        <taxon>Arachnida</taxon>
        <taxon>Araneae</taxon>
        <taxon>Araneomorphae</taxon>
        <taxon>Entelegynae</taxon>
        <taxon>Araneoidea</taxon>
        <taxon>Araneidae</taxon>
        <taxon>Araneus</taxon>
    </lineage>
</organism>
<reference evidence="1 2" key="1">
    <citation type="journal article" date="2019" name="Sci. Rep.">
        <title>Orb-weaving spider Araneus ventricosus genome elucidates the spidroin gene catalogue.</title>
        <authorList>
            <person name="Kono N."/>
            <person name="Nakamura H."/>
            <person name="Ohtoshi R."/>
            <person name="Moran D.A.P."/>
            <person name="Shinohara A."/>
            <person name="Yoshida Y."/>
            <person name="Fujiwara M."/>
            <person name="Mori M."/>
            <person name="Tomita M."/>
            <person name="Arakawa K."/>
        </authorList>
    </citation>
    <scope>NUCLEOTIDE SEQUENCE [LARGE SCALE GENOMIC DNA]</scope>
</reference>
<gene>
    <name evidence="1" type="ORF">AVEN_47410_1</name>
</gene>
<accession>A0A4Y2PEW0</accession>
<dbReference type="AlphaFoldDB" id="A0A4Y2PEW0"/>
<name>A0A4Y2PEW0_ARAVE</name>
<protein>
    <submittedName>
        <fullName evidence="1">Uncharacterized protein</fullName>
    </submittedName>
</protein>
<evidence type="ECO:0000313" key="2">
    <source>
        <dbReference type="Proteomes" id="UP000499080"/>
    </source>
</evidence>
<proteinExistence type="predicted"/>
<comment type="caution">
    <text evidence="1">The sequence shown here is derived from an EMBL/GenBank/DDBJ whole genome shotgun (WGS) entry which is preliminary data.</text>
</comment>